<accession>A0A1H0SLX1</accession>
<reference evidence="2 3" key="1">
    <citation type="submission" date="2016-10" db="EMBL/GenBank/DDBJ databases">
        <authorList>
            <person name="de Groot N.N."/>
        </authorList>
    </citation>
    <scope>NUCLEOTIDE SEQUENCE [LARGE SCALE GENOMIC DNA]</scope>
    <source>
        <strain evidence="2 3">CGMCC 4.2022</strain>
    </source>
</reference>
<dbReference type="AlphaFoldDB" id="A0A1H0SLX1"/>
<keyword evidence="3" id="KW-1185">Reference proteome</keyword>
<feature type="compositionally biased region" description="Low complexity" evidence="1">
    <location>
        <begin position="595"/>
        <end position="611"/>
    </location>
</feature>
<evidence type="ECO:0000313" key="2">
    <source>
        <dbReference type="EMBL" id="SDP42717.1"/>
    </source>
</evidence>
<feature type="region of interest" description="Disordered" evidence="1">
    <location>
        <begin position="515"/>
        <end position="535"/>
    </location>
</feature>
<sequence length="688" mass="69174">MSARRGTGRLRVARPGSGHLQVSGEDRVLVVHTGGSPSEHLAQAADELRRGHPADQATVLVGAGFGAPEALYALLAPELADARKNGVRTVRLVMARAAEPGGGALAQALAEAASCDVLAPAGLIVVVPGGTLFAPDLPGAPGGWWHFSPGLAPHRTGTRLPEPAWQAAVERTAPPTTAGCVVEQIPAGLLVLPVGVPPEGADALRYAVPPDPAGPLVLVGSSHTGAVPADALAEVIAALPGAVRGSVRLAPGDGADLLPAGQGVADLLGIPVRVATGLPLLLDAPSAPAGTPRTVLTDAEGEPSWRPYVEAVTCTPADGEDGAGPSLGAWRPPIGGLRPGLEPGAMMLDRQWEVVVTRAGLWVGPNGSAVPEEIAARPVSRDLMALDVGIPEEPFDPAVWEALDRLFTALQDDVRERTFVQLHGDCTADDLRDLRRLAMRHDLAVAPRDWRGTAGEDGSPKEAGAPLADVLPLVRKAEAVARAAALEAEAEAEEDEAAPQIHEEGVEATLTAQPGEAAEPYGPAPAEPAAAGTEPAPARTAFGRIFEPVFTPGPLPAGPQPAGHDDAADPRPAAASAQDAGRGGAAPPAGPRPPVVAGDQEPPAAVQAPAGGGQAAFPAVAATAAGSTGDQAAAEPMGITGALVADLPAALAPTFTPPVVPPLAGKAAYAAGGDAAGHAPDREPPDRP</sequence>
<dbReference type="Proteomes" id="UP000199341">
    <property type="component" value="Unassembled WGS sequence"/>
</dbReference>
<dbReference type="STRING" id="310781.SAMN05216259_12922"/>
<dbReference type="OrthoDB" id="3320501at2"/>
<dbReference type="EMBL" id="FNIE01000029">
    <property type="protein sequence ID" value="SDP42717.1"/>
    <property type="molecule type" value="Genomic_DNA"/>
</dbReference>
<feature type="compositionally biased region" description="Low complexity" evidence="1">
    <location>
        <begin position="570"/>
        <end position="580"/>
    </location>
</feature>
<evidence type="ECO:0000256" key="1">
    <source>
        <dbReference type="SAM" id="MobiDB-lite"/>
    </source>
</evidence>
<organism evidence="2 3">
    <name type="scientific">Actinacidiphila guanduensis</name>
    <dbReference type="NCBI Taxonomy" id="310781"/>
    <lineage>
        <taxon>Bacteria</taxon>
        <taxon>Bacillati</taxon>
        <taxon>Actinomycetota</taxon>
        <taxon>Actinomycetes</taxon>
        <taxon>Kitasatosporales</taxon>
        <taxon>Streptomycetaceae</taxon>
        <taxon>Actinacidiphila</taxon>
    </lineage>
</organism>
<proteinExistence type="predicted"/>
<gene>
    <name evidence="2" type="ORF">SAMN05216259_12922</name>
</gene>
<protein>
    <submittedName>
        <fullName evidence="2">Uncharacterized protein</fullName>
    </submittedName>
</protein>
<evidence type="ECO:0000313" key="3">
    <source>
        <dbReference type="Proteomes" id="UP000199341"/>
    </source>
</evidence>
<name>A0A1H0SLX1_9ACTN</name>
<dbReference type="RefSeq" id="WP_093788813.1">
    <property type="nucleotide sequence ID" value="NZ_FNIE01000029.1"/>
</dbReference>
<feature type="region of interest" description="Disordered" evidence="1">
    <location>
        <begin position="548"/>
        <end position="611"/>
    </location>
</feature>